<protein>
    <submittedName>
        <fullName evidence="2">Uncharacterized protein</fullName>
    </submittedName>
</protein>
<keyword evidence="3" id="KW-1185">Reference proteome</keyword>
<accession>A0A7X1AXN4</accession>
<comment type="caution">
    <text evidence="2">The sequence shown here is derived from an EMBL/GenBank/DDBJ whole genome shotgun (WGS) entry which is preliminary data.</text>
</comment>
<dbReference type="RefSeq" id="WP_185692548.1">
    <property type="nucleotide sequence ID" value="NZ_JACHVA010000076.1"/>
</dbReference>
<feature type="transmembrane region" description="Helical" evidence="1">
    <location>
        <begin position="122"/>
        <end position="151"/>
    </location>
</feature>
<keyword evidence="1" id="KW-1133">Transmembrane helix</keyword>
<evidence type="ECO:0000256" key="1">
    <source>
        <dbReference type="SAM" id="Phobius"/>
    </source>
</evidence>
<evidence type="ECO:0000313" key="2">
    <source>
        <dbReference type="EMBL" id="MBC2601842.1"/>
    </source>
</evidence>
<dbReference type="AlphaFoldDB" id="A0A7X1AXN4"/>
<evidence type="ECO:0000313" key="3">
    <source>
        <dbReference type="Proteomes" id="UP000525652"/>
    </source>
</evidence>
<reference evidence="2 3" key="1">
    <citation type="submission" date="2020-07" db="EMBL/GenBank/DDBJ databases">
        <authorList>
            <person name="Feng X."/>
        </authorList>
    </citation>
    <scope>NUCLEOTIDE SEQUENCE [LARGE SCALE GENOMIC DNA]</scope>
    <source>
        <strain evidence="2 3">JCM14086</strain>
    </source>
</reference>
<dbReference type="EMBL" id="JACHVA010000076">
    <property type="protein sequence ID" value="MBC2601842.1"/>
    <property type="molecule type" value="Genomic_DNA"/>
</dbReference>
<proteinExistence type="predicted"/>
<feature type="transmembrane region" description="Helical" evidence="1">
    <location>
        <begin position="87"/>
        <end position="110"/>
    </location>
</feature>
<organism evidence="2 3">
    <name type="scientific">Puniceicoccus vermicola</name>
    <dbReference type="NCBI Taxonomy" id="388746"/>
    <lineage>
        <taxon>Bacteria</taxon>
        <taxon>Pseudomonadati</taxon>
        <taxon>Verrucomicrobiota</taxon>
        <taxon>Opitutia</taxon>
        <taxon>Puniceicoccales</taxon>
        <taxon>Puniceicoccaceae</taxon>
        <taxon>Puniceicoccus</taxon>
    </lineage>
</organism>
<keyword evidence="1" id="KW-0812">Transmembrane</keyword>
<gene>
    <name evidence="2" type="ORF">H5P30_08630</name>
</gene>
<feature type="transmembrane region" description="Helical" evidence="1">
    <location>
        <begin position="57"/>
        <end position="75"/>
    </location>
</feature>
<keyword evidence="1" id="KW-0472">Membrane</keyword>
<sequence length="158" mass="16457">MIFFFLLISILSGGLAALVMSASMRGISRLGGGDEVDMVLALGSFFTGQKENSARFGFLIHLGSGLLFGLIYGLIFSSIGILDLPQIFFIGVGLGFLHGLAMAYALMISMAEKHPLAEFRSVSLIIGVIHLVGHIIFGAVVGLLAGLGVLLGSSLGLS</sequence>
<dbReference type="Proteomes" id="UP000525652">
    <property type="component" value="Unassembled WGS sequence"/>
</dbReference>
<name>A0A7X1AXN4_9BACT</name>